<dbReference type="KEGG" id="mey:TM49_13635"/>
<gene>
    <name evidence="2" type="ORF">TM49_13635</name>
</gene>
<reference evidence="2" key="1">
    <citation type="journal article" date="2015" name="Genome Announc.">
        <title>Complete genome sequence of Martelella endophytica YC6887, which has antifungal activity associated with a halophyte.</title>
        <authorList>
            <person name="Khan A."/>
            <person name="Khan H."/>
            <person name="Chung E.J."/>
            <person name="Hossain M.T."/>
            <person name="Chung Y.R."/>
        </authorList>
    </citation>
    <scope>NUCLEOTIDE SEQUENCE [LARGE SCALE GENOMIC DNA]</scope>
    <source>
        <strain evidence="2">YC6887</strain>
    </source>
</reference>
<dbReference type="Gene3D" id="1.20.5.340">
    <property type="match status" value="1"/>
</dbReference>
<name>A0A0D5LRD3_MAREN</name>
<accession>A0A0D5LRD3</accession>
<dbReference type="HOGENOM" id="CLU_1883246_0_0_5"/>
<dbReference type="SUPFAM" id="SSF160059">
    <property type="entry name" value="PriA/YqbF domain"/>
    <property type="match status" value="1"/>
</dbReference>
<protein>
    <submittedName>
        <fullName evidence="2">Uncharacterized protein</fullName>
    </submittedName>
</protein>
<dbReference type="AlphaFoldDB" id="A0A0D5LRD3"/>
<feature type="coiled-coil region" evidence="1">
    <location>
        <begin position="62"/>
        <end position="124"/>
    </location>
</feature>
<dbReference type="RefSeq" id="WP_045682018.1">
    <property type="nucleotide sequence ID" value="NZ_CP010803.1"/>
</dbReference>
<evidence type="ECO:0000313" key="3">
    <source>
        <dbReference type="Proteomes" id="UP000032611"/>
    </source>
</evidence>
<keyword evidence="3" id="KW-1185">Reference proteome</keyword>
<dbReference type="PATRIC" id="fig|1486262.3.peg.2815"/>
<dbReference type="STRING" id="1486262.TM49_13635"/>
<organism evidence="2 3">
    <name type="scientific">Martelella endophytica</name>
    <dbReference type="NCBI Taxonomy" id="1486262"/>
    <lineage>
        <taxon>Bacteria</taxon>
        <taxon>Pseudomonadati</taxon>
        <taxon>Pseudomonadota</taxon>
        <taxon>Alphaproteobacteria</taxon>
        <taxon>Hyphomicrobiales</taxon>
        <taxon>Aurantimonadaceae</taxon>
        <taxon>Martelella</taxon>
    </lineage>
</organism>
<keyword evidence="1" id="KW-0175">Coiled coil</keyword>
<dbReference type="OrthoDB" id="8420784at2"/>
<evidence type="ECO:0000313" key="2">
    <source>
        <dbReference type="EMBL" id="AJY46485.1"/>
    </source>
</evidence>
<dbReference type="EMBL" id="CP010803">
    <property type="protein sequence ID" value="AJY46485.1"/>
    <property type="molecule type" value="Genomic_DNA"/>
</dbReference>
<dbReference type="Proteomes" id="UP000032611">
    <property type="component" value="Chromosome"/>
</dbReference>
<sequence length="135" mass="14150">MADQITIICRNPGMRRAGIKHPASATYAADKFTKTELAAFRADPAFEVVDGEAPAATTVSALRTAEAEAKTKAEALATANTEIERLKGAHETAEAKLEERDTEITALKAELATAATKIAALEEAAKAAAKTPAKK</sequence>
<evidence type="ECO:0000256" key="1">
    <source>
        <dbReference type="SAM" id="Coils"/>
    </source>
</evidence>
<proteinExistence type="predicted"/>